<sequence>MGAQEGGLSGEEAVCGATACTPSDGDEVTEAAERQKDDSARAADPDVKVSLEKYGPNATSPICLHLFTLALIILYTMLVFDEHFGLGPDISTPFSPGLSFACVAEPWSRVAHCAATNTSPFVASQPLSTPGACDDFMEKSNVLPSITSLSLLAVNFLPCVSTLQANTVGKEYPFIPF</sequence>
<comment type="caution">
    <text evidence="2">The sequence shown here is derived from an EMBL/GenBank/DDBJ whole genome shotgun (WGS) entry which is preliminary data.</text>
</comment>
<dbReference type="EMBL" id="JAHRIO010090309">
    <property type="protein sequence ID" value="MEQ2187681.1"/>
    <property type="molecule type" value="Genomic_DNA"/>
</dbReference>
<accession>A0ABV0PW09</accession>
<organism evidence="2 3">
    <name type="scientific">Goodea atripinnis</name>
    <dbReference type="NCBI Taxonomy" id="208336"/>
    <lineage>
        <taxon>Eukaryota</taxon>
        <taxon>Metazoa</taxon>
        <taxon>Chordata</taxon>
        <taxon>Craniata</taxon>
        <taxon>Vertebrata</taxon>
        <taxon>Euteleostomi</taxon>
        <taxon>Actinopterygii</taxon>
        <taxon>Neopterygii</taxon>
        <taxon>Teleostei</taxon>
        <taxon>Neoteleostei</taxon>
        <taxon>Acanthomorphata</taxon>
        <taxon>Ovalentaria</taxon>
        <taxon>Atherinomorphae</taxon>
        <taxon>Cyprinodontiformes</taxon>
        <taxon>Goodeidae</taxon>
        <taxon>Goodea</taxon>
    </lineage>
</organism>
<reference evidence="2 3" key="1">
    <citation type="submission" date="2021-06" db="EMBL/GenBank/DDBJ databases">
        <authorList>
            <person name="Palmer J.M."/>
        </authorList>
    </citation>
    <scope>NUCLEOTIDE SEQUENCE [LARGE SCALE GENOMIC DNA]</scope>
    <source>
        <strain evidence="2 3">GA_2019</strain>
        <tissue evidence="2">Muscle</tissue>
    </source>
</reference>
<evidence type="ECO:0000256" key="1">
    <source>
        <dbReference type="SAM" id="MobiDB-lite"/>
    </source>
</evidence>
<protein>
    <submittedName>
        <fullName evidence="2">Uncharacterized protein</fullName>
    </submittedName>
</protein>
<feature type="region of interest" description="Disordered" evidence="1">
    <location>
        <begin position="17"/>
        <end position="44"/>
    </location>
</feature>
<keyword evidence="3" id="KW-1185">Reference proteome</keyword>
<dbReference type="Proteomes" id="UP001476798">
    <property type="component" value="Unassembled WGS sequence"/>
</dbReference>
<evidence type="ECO:0000313" key="2">
    <source>
        <dbReference type="EMBL" id="MEQ2187681.1"/>
    </source>
</evidence>
<evidence type="ECO:0000313" key="3">
    <source>
        <dbReference type="Proteomes" id="UP001476798"/>
    </source>
</evidence>
<name>A0ABV0PW09_9TELE</name>
<feature type="compositionally biased region" description="Basic and acidic residues" evidence="1">
    <location>
        <begin position="31"/>
        <end position="44"/>
    </location>
</feature>
<gene>
    <name evidence="2" type="ORF">GOODEAATRI_007073</name>
</gene>
<proteinExistence type="predicted"/>